<evidence type="ECO:0000313" key="2">
    <source>
        <dbReference type="Proteomes" id="UP001054837"/>
    </source>
</evidence>
<protein>
    <submittedName>
        <fullName evidence="1">Uncharacterized protein</fullName>
    </submittedName>
</protein>
<name>A0AAV4VC73_9ARAC</name>
<evidence type="ECO:0000313" key="1">
    <source>
        <dbReference type="EMBL" id="GIY67847.1"/>
    </source>
</evidence>
<dbReference type="AlphaFoldDB" id="A0AAV4VC73"/>
<sequence>MRFRISDFAGSPELCKIYANADFEEIQAQGDRGAFEQNRLRIVPGSPELCKVYANADWEEIQAQGDRVAFEQNRLRIVSGDLPWISWRVSYCECWIVPWGIDY</sequence>
<dbReference type="Proteomes" id="UP001054837">
    <property type="component" value="Unassembled WGS sequence"/>
</dbReference>
<organism evidence="1 2">
    <name type="scientific">Caerostris darwini</name>
    <dbReference type="NCBI Taxonomy" id="1538125"/>
    <lineage>
        <taxon>Eukaryota</taxon>
        <taxon>Metazoa</taxon>
        <taxon>Ecdysozoa</taxon>
        <taxon>Arthropoda</taxon>
        <taxon>Chelicerata</taxon>
        <taxon>Arachnida</taxon>
        <taxon>Araneae</taxon>
        <taxon>Araneomorphae</taxon>
        <taxon>Entelegynae</taxon>
        <taxon>Araneoidea</taxon>
        <taxon>Araneidae</taxon>
        <taxon>Caerostris</taxon>
    </lineage>
</organism>
<reference evidence="1 2" key="1">
    <citation type="submission" date="2021-06" db="EMBL/GenBank/DDBJ databases">
        <title>Caerostris darwini draft genome.</title>
        <authorList>
            <person name="Kono N."/>
            <person name="Arakawa K."/>
        </authorList>
    </citation>
    <scope>NUCLEOTIDE SEQUENCE [LARGE SCALE GENOMIC DNA]</scope>
</reference>
<gene>
    <name evidence="1" type="ORF">CDAR_306251</name>
</gene>
<proteinExistence type="predicted"/>
<accession>A0AAV4VC73</accession>
<comment type="caution">
    <text evidence="1">The sequence shown here is derived from an EMBL/GenBank/DDBJ whole genome shotgun (WGS) entry which is preliminary data.</text>
</comment>
<dbReference type="EMBL" id="BPLQ01012782">
    <property type="protein sequence ID" value="GIY67847.1"/>
    <property type="molecule type" value="Genomic_DNA"/>
</dbReference>
<keyword evidence="2" id="KW-1185">Reference proteome</keyword>